<dbReference type="AlphaFoldDB" id="A0A3G9IXH5"/>
<proteinExistence type="predicted"/>
<evidence type="ECO:0000313" key="1">
    <source>
        <dbReference type="EMBL" id="BBH23032.1"/>
    </source>
</evidence>
<keyword evidence="2" id="KW-1185">Reference proteome</keyword>
<reference evidence="1 2" key="1">
    <citation type="submission" date="2018-11" db="EMBL/GenBank/DDBJ databases">
        <title>Complete genome sequence of Paenibacillus baekrokdamisoli strain KCTC 33723.</title>
        <authorList>
            <person name="Kang S.W."/>
            <person name="Lee K.C."/>
            <person name="Kim K.K."/>
            <person name="Kim J.S."/>
            <person name="Kim D.S."/>
            <person name="Ko S.H."/>
            <person name="Yang S.H."/>
            <person name="Lee J.S."/>
        </authorList>
    </citation>
    <scope>NUCLEOTIDE SEQUENCE [LARGE SCALE GENOMIC DNA]</scope>
    <source>
        <strain evidence="1 2">KCTC 33723</strain>
    </source>
</reference>
<organism evidence="1 2">
    <name type="scientific">Paenibacillus baekrokdamisoli</name>
    <dbReference type="NCBI Taxonomy" id="1712516"/>
    <lineage>
        <taxon>Bacteria</taxon>
        <taxon>Bacillati</taxon>
        <taxon>Bacillota</taxon>
        <taxon>Bacilli</taxon>
        <taxon>Bacillales</taxon>
        <taxon>Paenibacillaceae</taxon>
        <taxon>Paenibacillus</taxon>
    </lineage>
</organism>
<name>A0A3G9IXH5_9BACL</name>
<dbReference type="EMBL" id="AP019308">
    <property type="protein sequence ID" value="BBH23032.1"/>
    <property type="molecule type" value="Genomic_DNA"/>
</dbReference>
<dbReference type="Proteomes" id="UP000275368">
    <property type="component" value="Chromosome"/>
</dbReference>
<accession>A0A3G9IXH5</accession>
<dbReference type="KEGG" id="pbk:Back11_43770"/>
<evidence type="ECO:0000313" key="2">
    <source>
        <dbReference type="Proteomes" id="UP000275368"/>
    </source>
</evidence>
<gene>
    <name evidence="1" type="ORF">Back11_43770</name>
</gene>
<sequence>MKLGVRVNATLYLHVLTYDMELSDTLNNKEKLLLSAVQLMSEWTTKVYQLKK</sequence>
<protein>
    <submittedName>
        <fullName evidence="1">Uncharacterized protein</fullName>
    </submittedName>
</protein>